<proteinExistence type="predicted"/>
<name>A0A1J5QYX3_9ZZZZ</name>
<feature type="domain" description="N,N-dimethylformamidase beta subunit-like C-terminal" evidence="1">
    <location>
        <begin position="42"/>
        <end position="395"/>
    </location>
</feature>
<evidence type="ECO:0000259" key="1">
    <source>
        <dbReference type="Pfam" id="PF20254"/>
    </source>
</evidence>
<organism evidence="2">
    <name type="scientific">mine drainage metagenome</name>
    <dbReference type="NCBI Taxonomy" id="410659"/>
    <lineage>
        <taxon>unclassified sequences</taxon>
        <taxon>metagenomes</taxon>
        <taxon>ecological metagenomes</taxon>
    </lineage>
</organism>
<sequence length="440" mass="48232">MALATRLITQLPPVSGWFDQVSVNCGEQVGLHLSGRGKPIKVDLYRTGYYQGMGARLVWSTTTPPIPFRSQVSITPNPAHKISTLWPVSVELKITGAFPPGMYLAKLNDGWKATYVPLTIRDDESKAAILFVSSVLTGEAYNHWGGSSLYRGTNGSAQTRSRIVSFDRPYDGNGADQYLIHEFGLVKLAEKLGIDITYTTDIDLNNNPEQVRHHRSIIFGGHSEYWTTSMRNAVELARATGVNIANFGANVAYWRTRLEDNGRSVAVWRDNSDPYKNDPAMRTNRWRDGLLPRPESLLFGVQYAGLGVKSDYRILDAKSWPFLGTGLATNQLIDGVVGKEVDSPDAGPGPAVQFLTSSIVRIKKKNIRVGMTYYTTLRNSGVIDVSTDGWVCAIEDVCNWGHLPAKTSRAIAAVTKQTLEALAAGPLGLAHPAKLNIAAR</sequence>
<reference evidence="2" key="1">
    <citation type="submission" date="2016-10" db="EMBL/GenBank/DDBJ databases">
        <title>Sequence of Gallionella enrichment culture.</title>
        <authorList>
            <person name="Poehlein A."/>
            <person name="Muehling M."/>
            <person name="Daniel R."/>
        </authorList>
    </citation>
    <scope>NUCLEOTIDE SEQUENCE</scope>
</reference>
<dbReference type="InterPro" id="IPR046540">
    <property type="entry name" value="DMFA2_C"/>
</dbReference>
<dbReference type="EMBL" id="MLJW01000780">
    <property type="protein sequence ID" value="OIQ82659.1"/>
    <property type="molecule type" value="Genomic_DNA"/>
</dbReference>
<dbReference type="AlphaFoldDB" id="A0A1J5QYX3"/>
<dbReference type="Pfam" id="PF20254">
    <property type="entry name" value="DMFA2_C"/>
    <property type="match status" value="1"/>
</dbReference>
<protein>
    <recommendedName>
        <fullName evidence="1">N,N-dimethylformamidase beta subunit-like C-terminal domain-containing protein</fullName>
    </recommendedName>
</protein>
<evidence type="ECO:0000313" key="2">
    <source>
        <dbReference type="EMBL" id="OIQ82659.1"/>
    </source>
</evidence>
<accession>A0A1J5QYX3</accession>
<gene>
    <name evidence="2" type="ORF">GALL_355580</name>
</gene>
<comment type="caution">
    <text evidence="2">The sequence shown here is derived from an EMBL/GenBank/DDBJ whole genome shotgun (WGS) entry which is preliminary data.</text>
</comment>